<dbReference type="Gene3D" id="3.40.50.2000">
    <property type="entry name" value="Glycogen Phosphorylase B"/>
    <property type="match status" value="1"/>
</dbReference>
<evidence type="ECO:0000256" key="1">
    <source>
        <dbReference type="ARBA" id="ARBA00022676"/>
    </source>
</evidence>
<proteinExistence type="predicted"/>
<dbReference type="GO" id="GO:0005829">
    <property type="term" value="C:cytosol"/>
    <property type="evidence" value="ECO:0007669"/>
    <property type="project" value="TreeGrafter"/>
</dbReference>
<evidence type="ECO:0000256" key="2">
    <source>
        <dbReference type="ARBA" id="ARBA00022679"/>
    </source>
</evidence>
<gene>
    <name evidence="3" type="ORF">METZ01_LOCUS202078</name>
</gene>
<dbReference type="SUPFAM" id="SSF53756">
    <property type="entry name" value="UDP-Glycosyltransferase/glycogen phosphorylase"/>
    <property type="match status" value="1"/>
</dbReference>
<dbReference type="InterPro" id="IPR002201">
    <property type="entry name" value="Glyco_trans_9"/>
</dbReference>
<organism evidence="3">
    <name type="scientific">marine metagenome</name>
    <dbReference type="NCBI Taxonomy" id="408172"/>
    <lineage>
        <taxon>unclassified sequences</taxon>
        <taxon>metagenomes</taxon>
        <taxon>ecological metagenomes</taxon>
    </lineage>
</organism>
<name>A0A382EGM5_9ZZZZ</name>
<keyword evidence="2" id="KW-0808">Transferase</keyword>
<dbReference type="AlphaFoldDB" id="A0A382EGM5"/>
<accession>A0A382EGM5</accession>
<dbReference type="PANTHER" id="PTHR30160:SF1">
    <property type="entry name" value="LIPOPOLYSACCHARIDE 1,2-N-ACETYLGLUCOSAMINETRANSFERASE-RELATED"/>
    <property type="match status" value="1"/>
</dbReference>
<reference evidence="3" key="1">
    <citation type="submission" date="2018-05" db="EMBL/GenBank/DDBJ databases">
        <authorList>
            <person name="Lanie J.A."/>
            <person name="Ng W.-L."/>
            <person name="Kazmierczak K.M."/>
            <person name="Andrzejewski T.M."/>
            <person name="Davidsen T.M."/>
            <person name="Wayne K.J."/>
            <person name="Tettelin H."/>
            <person name="Glass J.I."/>
            <person name="Rusch D."/>
            <person name="Podicherti R."/>
            <person name="Tsui H.-C.T."/>
            <person name="Winkler M.E."/>
        </authorList>
    </citation>
    <scope>NUCLEOTIDE SEQUENCE</scope>
</reference>
<dbReference type="GO" id="GO:0008713">
    <property type="term" value="F:ADP-heptose-lipopolysaccharide heptosyltransferase activity"/>
    <property type="evidence" value="ECO:0007669"/>
    <property type="project" value="TreeGrafter"/>
</dbReference>
<sequence>MKILFIRFSSIGDIVLTTSALRSLIKEIPNAKIHYLTLEEYAPLLEGNSSIDRLHVLERSTSVYKLILVGNYLNNCNFDMVVDMHDSLRSKIVRNRIKSGSHFFLKKPRWKRFKLFEFHQNDFKNDFSQLKLFHSVIKDVLSQKYHSSTSLFVSENEKEEAKLLLSENGTKDKKYLVCIPGAGWRNKTW</sequence>
<dbReference type="InterPro" id="IPR051199">
    <property type="entry name" value="LPS_LOS_Heptosyltrfase"/>
</dbReference>
<dbReference type="PANTHER" id="PTHR30160">
    <property type="entry name" value="TETRAACYLDISACCHARIDE 4'-KINASE-RELATED"/>
    <property type="match status" value="1"/>
</dbReference>
<feature type="non-terminal residue" evidence="3">
    <location>
        <position position="189"/>
    </location>
</feature>
<dbReference type="Pfam" id="PF01075">
    <property type="entry name" value="Glyco_transf_9"/>
    <property type="match status" value="1"/>
</dbReference>
<protein>
    <submittedName>
        <fullName evidence="3">Uncharacterized protein</fullName>
    </submittedName>
</protein>
<evidence type="ECO:0000313" key="3">
    <source>
        <dbReference type="EMBL" id="SVB49224.1"/>
    </source>
</evidence>
<keyword evidence="1" id="KW-0328">Glycosyltransferase</keyword>
<dbReference type="EMBL" id="UINC01044160">
    <property type="protein sequence ID" value="SVB49224.1"/>
    <property type="molecule type" value="Genomic_DNA"/>
</dbReference>
<dbReference type="GO" id="GO:0009244">
    <property type="term" value="P:lipopolysaccharide core region biosynthetic process"/>
    <property type="evidence" value="ECO:0007669"/>
    <property type="project" value="TreeGrafter"/>
</dbReference>